<accession>A0A517QHF9</accession>
<evidence type="ECO:0000256" key="5">
    <source>
        <dbReference type="ARBA" id="ARBA00022801"/>
    </source>
</evidence>
<dbReference type="EC" id="3.4.11.18" evidence="6 7"/>
<dbReference type="Proteomes" id="UP000315724">
    <property type="component" value="Chromosome"/>
</dbReference>
<keyword evidence="4 6" id="KW-0479">Metal-binding</keyword>
<dbReference type="HAMAP" id="MF_01974">
    <property type="entry name" value="MetAP_1"/>
    <property type="match status" value="1"/>
</dbReference>
<evidence type="ECO:0000256" key="6">
    <source>
        <dbReference type="HAMAP-Rule" id="MF_01974"/>
    </source>
</evidence>
<feature type="domain" description="Peptidase M24" evidence="8">
    <location>
        <begin position="23"/>
        <end position="253"/>
    </location>
</feature>
<feature type="binding site" evidence="6">
    <location>
        <position position="214"/>
    </location>
    <ligand>
        <name>a divalent metal cation</name>
        <dbReference type="ChEBI" id="CHEBI:60240"/>
        <label>2</label>
        <note>catalytic</note>
    </ligand>
</feature>
<dbReference type="PROSITE" id="PS00680">
    <property type="entry name" value="MAP_1"/>
    <property type="match status" value="1"/>
</dbReference>
<keyword evidence="10" id="KW-1185">Reference proteome</keyword>
<reference evidence="9 10" key="1">
    <citation type="submission" date="2019-02" db="EMBL/GenBank/DDBJ databases">
        <title>Deep-cultivation of Planctomycetes and their phenomic and genomic characterization uncovers novel biology.</title>
        <authorList>
            <person name="Wiegand S."/>
            <person name="Jogler M."/>
            <person name="Boedeker C."/>
            <person name="Pinto D."/>
            <person name="Vollmers J."/>
            <person name="Rivas-Marin E."/>
            <person name="Kohn T."/>
            <person name="Peeters S.H."/>
            <person name="Heuer A."/>
            <person name="Rast P."/>
            <person name="Oberbeckmann S."/>
            <person name="Bunk B."/>
            <person name="Jeske O."/>
            <person name="Meyerdierks A."/>
            <person name="Storesund J.E."/>
            <person name="Kallscheuer N."/>
            <person name="Luecker S."/>
            <person name="Lage O.M."/>
            <person name="Pohl T."/>
            <person name="Merkel B.J."/>
            <person name="Hornburger P."/>
            <person name="Mueller R.-W."/>
            <person name="Bruemmer F."/>
            <person name="Labrenz M."/>
            <person name="Spormann A.M."/>
            <person name="Op den Camp H."/>
            <person name="Overmann J."/>
            <person name="Amann R."/>
            <person name="Jetten M.S.M."/>
            <person name="Mascher T."/>
            <person name="Medema M.H."/>
            <person name="Devos D.P."/>
            <person name="Kaster A.-K."/>
            <person name="Ovreas L."/>
            <person name="Rohde M."/>
            <person name="Galperin M.Y."/>
            <person name="Jogler C."/>
        </authorList>
    </citation>
    <scope>NUCLEOTIDE SEQUENCE [LARGE SCALE GENOMIC DNA]</scope>
    <source>
        <strain evidence="9 10">Mal48</strain>
    </source>
</reference>
<dbReference type="KEGG" id="tpol:Mal48_03050"/>
<keyword evidence="2 6" id="KW-0031">Aminopeptidase</keyword>
<name>A0A517QHF9_9PLAN</name>
<dbReference type="Pfam" id="PF00557">
    <property type="entry name" value="Peptidase_M24"/>
    <property type="match status" value="1"/>
</dbReference>
<evidence type="ECO:0000256" key="4">
    <source>
        <dbReference type="ARBA" id="ARBA00022723"/>
    </source>
</evidence>
<dbReference type="EMBL" id="CP036267">
    <property type="protein sequence ID" value="QDT31074.1"/>
    <property type="molecule type" value="Genomic_DNA"/>
</dbReference>
<dbReference type="RefSeq" id="WP_231739842.1">
    <property type="nucleotide sequence ID" value="NZ_CP036267.1"/>
</dbReference>
<gene>
    <name evidence="9" type="primary">map_1</name>
    <name evidence="6" type="synonym">map</name>
    <name evidence="9" type="ORF">Mal48_03050</name>
</gene>
<keyword evidence="5 6" id="KW-0378">Hydrolase</keyword>
<dbReference type="InterPro" id="IPR002467">
    <property type="entry name" value="Pept_M24A_MAP1"/>
</dbReference>
<sequence length="272" mass="30197">MRRMLPIRKRPRFPQYNTDEEREGLRAAGRFNAELLDFLRPHVKAGVSTNHLDALAEQYTRDHGHIPACLGYSGYPKSICTSLNDVVCHGIPNDVELQDGDIVNVDCTTIVDGWFGDQSETFLIGEVSDEARRLVQGTFDALWIGIHATHPFCSVIEIGAAITKFAREQGFGVVENYQGHGIGRKFHQEPGIPHVPFRRSRSEILVPGTSFTIEPMLNLGAAATQPPLDDGWTVLTEDGSLSAQFEHHILMTEEGPEVLTTTKNGPREGHKF</sequence>
<evidence type="ECO:0000256" key="1">
    <source>
        <dbReference type="ARBA" id="ARBA00002521"/>
    </source>
</evidence>
<comment type="function">
    <text evidence="1 6">Removes the N-terminal methionine from nascent proteins. The N-terminal methionine is often cleaved when the second residue in the primary sequence is small and uncharged (Met-Ala-, Cys, Gly, Pro, Ser, Thr, or Val). Requires deformylation of the N(alpha)-formylated initiator methionine before it can be hydrolyzed.</text>
</comment>
<organism evidence="9 10">
    <name type="scientific">Thalassoglobus polymorphus</name>
    <dbReference type="NCBI Taxonomy" id="2527994"/>
    <lineage>
        <taxon>Bacteria</taxon>
        <taxon>Pseudomonadati</taxon>
        <taxon>Planctomycetota</taxon>
        <taxon>Planctomycetia</taxon>
        <taxon>Planctomycetales</taxon>
        <taxon>Planctomycetaceae</taxon>
        <taxon>Thalassoglobus</taxon>
    </lineage>
</organism>
<proteinExistence type="inferred from homology"/>
<evidence type="ECO:0000313" key="9">
    <source>
        <dbReference type="EMBL" id="QDT31074.1"/>
    </source>
</evidence>
<feature type="binding site" evidence="6">
    <location>
        <position position="246"/>
    </location>
    <ligand>
        <name>a divalent metal cation</name>
        <dbReference type="ChEBI" id="CHEBI:60240"/>
        <label>1</label>
    </ligand>
</feature>
<feature type="binding site" evidence="6">
    <location>
        <position position="117"/>
    </location>
    <ligand>
        <name>a divalent metal cation</name>
        <dbReference type="ChEBI" id="CHEBI:60240"/>
        <label>1</label>
    </ligand>
</feature>
<feature type="binding site" evidence="6">
    <location>
        <position position="89"/>
    </location>
    <ligand>
        <name>substrate</name>
    </ligand>
</feature>
<comment type="cofactor">
    <cofactor evidence="6">
        <name>Co(2+)</name>
        <dbReference type="ChEBI" id="CHEBI:48828"/>
    </cofactor>
    <cofactor evidence="6">
        <name>Zn(2+)</name>
        <dbReference type="ChEBI" id="CHEBI:29105"/>
    </cofactor>
    <cofactor evidence="6">
        <name>Mn(2+)</name>
        <dbReference type="ChEBI" id="CHEBI:29035"/>
    </cofactor>
    <cofactor evidence="6">
        <name>Fe(2+)</name>
        <dbReference type="ChEBI" id="CHEBI:29033"/>
    </cofactor>
    <text evidence="6">Binds 2 divalent metal cations per subunit. Has a high-affinity and a low affinity metal-binding site. The true nature of the physiological cofactor is under debate. The enzyme is active with cobalt, zinc, manganese or divalent iron ions. Most likely, methionine aminopeptidases function as mononuclear Fe(2+)-metalloproteases under physiological conditions, and the catalytically relevant metal-binding site has been assigned to the histidine-containing high-affinity site.</text>
</comment>
<evidence type="ECO:0000256" key="2">
    <source>
        <dbReference type="ARBA" id="ARBA00022438"/>
    </source>
</evidence>
<comment type="catalytic activity">
    <reaction evidence="6 7">
        <text>Release of N-terminal amino acids, preferentially methionine, from peptides and arylamides.</text>
        <dbReference type="EC" id="3.4.11.18"/>
    </reaction>
</comment>
<evidence type="ECO:0000313" key="10">
    <source>
        <dbReference type="Proteomes" id="UP000315724"/>
    </source>
</evidence>
<dbReference type="CDD" id="cd01086">
    <property type="entry name" value="MetAP1"/>
    <property type="match status" value="1"/>
</dbReference>
<comment type="similarity">
    <text evidence="6">Belongs to the peptidase M24A family. Methionine aminopeptidase type 1 subfamily.</text>
</comment>
<dbReference type="NCBIfam" id="TIGR00500">
    <property type="entry name" value="met_pdase_I"/>
    <property type="match status" value="1"/>
</dbReference>
<evidence type="ECO:0000259" key="8">
    <source>
        <dbReference type="Pfam" id="PF00557"/>
    </source>
</evidence>
<feature type="binding site" evidence="6">
    <location>
        <position position="187"/>
    </location>
    <ligand>
        <name>substrate</name>
    </ligand>
</feature>
<dbReference type="InterPro" id="IPR036005">
    <property type="entry name" value="Creatinase/aminopeptidase-like"/>
</dbReference>
<dbReference type="InterPro" id="IPR001714">
    <property type="entry name" value="Pept_M24_MAP"/>
</dbReference>
<dbReference type="InterPro" id="IPR000994">
    <property type="entry name" value="Pept_M24"/>
</dbReference>
<dbReference type="GO" id="GO:0046872">
    <property type="term" value="F:metal ion binding"/>
    <property type="evidence" value="ECO:0007669"/>
    <property type="project" value="UniProtKB-UniRule"/>
</dbReference>
<feature type="binding site" evidence="6">
    <location>
        <position position="246"/>
    </location>
    <ligand>
        <name>a divalent metal cation</name>
        <dbReference type="ChEBI" id="CHEBI:60240"/>
        <label>2</label>
        <note>catalytic</note>
    </ligand>
</feature>
<dbReference type="PANTHER" id="PTHR43330">
    <property type="entry name" value="METHIONINE AMINOPEPTIDASE"/>
    <property type="match status" value="1"/>
</dbReference>
<feature type="binding site" evidence="6">
    <location>
        <position position="180"/>
    </location>
    <ligand>
        <name>a divalent metal cation</name>
        <dbReference type="ChEBI" id="CHEBI:60240"/>
        <label>2</label>
        <note>catalytic</note>
    </ligand>
</feature>
<dbReference type="GO" id="GO:0070006">
    <property type="term" value="F:metalloaminopeptidase activity"/>
    <property type="evidence" value="ECO:0007669"/>
    <property type="project" value="UniProtKB-UniRule"/>
</dbReference>
<feature type="binding site" evidence="6">
    <location>
        <position position="106"/>
    </location>
    <ligand>
        <name>a divalent metal cation</name>
        <dbReference type="ChEBI" id="CHEBI:60240"/>
        <label>1</label>
    </ligand>
</feature>
<keyword evidence="3 6" id="KW-0645">Protease</keyword>
<dbReference type="PRINTS" id="PR00599">
    <property type="entry name" value="MAPEPTIDASE"/>
</dbReference>
<dbReference type="GO" id="GO:0005829">
    <property type="term" value="C:cytosol"/>
    <property type="evidence" value="ECO:0007669"/>
    <property type="project" value="TreeGrafter"/>
</dbReference>
<evidence type="ECO:0000256" key="7">
    <source>
        <dbReference type="RuleBase" id="RU003653"/>
    </source>
</evidence>
<evidence type="ECO:0000256" key="3">
    <source>
        <dbReference type="ARBA" id="ARBA00022670"/>
    </source>
</evidence>
<dbReference type="SUPFAM" id="SSF55920">
    <property type="entry name" value="Creatinase/aminopeptidase"/>
    <property type="match status" value="1"/>
</dbReference>
<feature type="binding site" evidence="6">
    <location>
        <position position="117"/>
    </location>
    <ligand>
        <name>a divalent metal cation</name>
        <dbReference type="ChEBI" id="CHEBI:60240"/>
        <label>2</label>
        <note>catalytic</note>
    </ligand>
</feature>
<dbReference type="PANTHER" id="PTHR43330:SF27">
    <property type="entry name" value="METHIONINE AMINOPEPTIDASE"/>
    <property type="match status" value="1"/>
</dbReference>
<comment type="subunit">
    <text evidence="6">Monomer.</text>
</comment>
<protein>
    <recommendedName>
        <fullName evidence="6 7">Methionine aminopeptidase</fullName>
        <shortName evidence="6">MAP</shortName>
        <shortName evidence="6">MetAP</shortName>
        <ecNumber evidence="6 7">3.4.11.18</ecNumber>
    </recommendedName>
    <alternativeName>
        <fullName evidence="6">Peptidase M</fullName>
    </alternativeName>
</protein>
<dbReference type="GO" id="GO:0004239">
    <property type="term" value="F:initiator methionyl aminopeptidase activity"/>
    <property type="evidence" value="ECO:0007669"/>
    <property type="project" value="UniProtKB-UniRule"/>
</dbReference>
<dbReference type="Gene3D" id="3.90.230.10">
    <property type="entry name" value="Creatinase/methionine aminopeptidase superfamily"/>
    <property type="match status" value="1"/>
</dbReference>
<dbReference type="GO" id="GO:0006508">
    <property type="term" value="P:proteolysis"/>
    <property type="evidence" value="ECO:0007669"/>
    <property type="project" value="UniProtKB-KW"/>
</dbReference>
<dbReference type="AlphaFoldDB" id="A0A517QHF9"/>